<evidence type="ECO:0000313" key="3">
    <source>
        <dbReference type="Proteomes" id="UP001256400"/>
    </source>
</evidence>
<dbReference type="EMBL" id="CP134206">
    <property type="protein sequence ID" value="WND07169.1"/>
    <property type="molecule type" value="Genomic_DNA"/>
</dbReference>
<dbReference type="GO" id="GO:0004519">
    <property type="term" value="F:endonuclease activity"/>
    <property type="evidence" value="ECO:0007669"/>
    <property type="project" value="UniProtKB-KW"/>
</dbReference>
<organism evidence="2 3">
    <name type="scientific">Acinetobacter soli</name>
    <dbReference type="NCBI Taxonomy" id="487316"/>
    <lineage>
        <taxon>Bacteria</taxon>
        <taxon>Pseudomonadati</taxon>
        <taxon>Pseudomonadota</taxon>
        <taxon>Gammaproteobacteria</taxon>
        <taxon>Moraxellales</taxon>
        <taxon>Moraxellaceae</taxon>
        <taxon>Acinetobacter</taxon>
    </lineage>
</organism>
<feature type="domain" description="HNH nuclease" evidence="1">
    <location>
        <begin position="34"/>
        <end position="85"/>
    </location>
</feature>
<keyword evidence="2" id="KW-0378">Hydrolase</keyword>
<evidence type="ECO:0000313" key="2">
    <source>
        <dbReference type="EMBL" id="WND07169.1"/>
    </source>
</evidence>
<dbReference type="InterPro" id="IPR002711">
    <property type="entry name" value="HNH"/>
</dbReference>
<dbReference type="Gene3D" id="1.10.30.50">
    <property type="match status" value="1"/>
</dbReference>
<dbReference type="Pfam" id="PF01844">
    <property type="entry name" value="HNH"/>
    <property type="match status" value="1"/>
</dbReference>
<keyword evidence="2" id="KW-0540">Nuclease</keyword>
<dbReference type="GO" id="GO:0003676">
    <property type="term" value="F:nucleic acid binding"/>
    <property type="evidence" value="ECO:0007669"/>
    <property type="project" value="InterPro"/>
</dbReference>
<accession>A0AB38Z146</accession>
<dbReference type="PANTHER" id="PTHR33877">
    <property type="entry name" value="SLL1193 PROTEIN"/>
    <property type="match status" value="1"/>
</dbReference>
<dbReference type="PANTHER" id="PTHR33877:SF2">
    <property type="entry name" value="OS07G0170200 PROTEIN"/>
    <property type="match status" value="1"/>
</dbReference>
<gene>
    <name evidence="2" type="ORF">RHP80_00060</name>
</gene>
<keyword evidence="2" id="KW-0255">Endonuclease</keyword>
<dbReference type="CDD" id="cd00085">
    <property type="entry name" value="HNHc"/>
    <property type="match status" value="1"/>
</dbReference>
<dbReference type="AlphaFoldDB" id="A0AB38Z146"/>
<reference evidence="2" key="1">
    <citation type="submission" date="2023-09" db="EMBL/GenBank/DDBJ databases">
        <title>Acinetobacter soli.</title>
        <authorList>
            <person name="Kim B."/>
            <person name="Kim D."/>
            <person name="Park D."/>
        </authorList>
    </citation>
    <scope>NUCLEOTIDE SEQUENCE</scope>
    <source>
        <strain evidence="2">2023.05</strain>
    </source>
</reference>
<dbReference type="InterPro" id="IPR003615">
    <property type="entry name" value="HNH_nuc"/>
</dbReference>
<evidence type="ECO:0000259" key="1">
    <source>
        <dbReference type="SMART" id="SM00507"/>
    </source>
</evidence>
<protein>
    <submittedName>
        <fullName evidence="2">HNH endonuclease</fullName>
    </submittedName>
</protein>
<dbReference type="SMART" id="SM00507">
    <property type="entry name" value="HNHc"/>
    <property type="match status" value="1"/>
</dbReference>
<name>A0AB38Z146_9GAMM</name>
<dbReference type="GO" id="GO:0008270">
    <property type="term" value="F:zinc ion binding"/>
    <property type="evidence" value="ECO:0007669"/>
    <property type="project" value="InterPro"/>
</dbReference>
<dbReference type="InterPro" id="IPR052892">
    <property type="entry name" value="NA-targeting_endonuclease"/>
</dbReference>
<proteinExistence type="predicted"/>
<dbReference type="Proteomes" id="UP001256400">
    <property type="component" value="Chromosome"/>
</dbReference>
<sequence length="102" mass="11829">MQKRTNEEIKLWNKRGWFPSLINGVRPKIDEWKETRLRIFKRDNFTCFYCNQVGGKLECDHYIAVSNGGSNEDSNLVTACKKCNRAKSNKAPEAFIKELSNV</sequence>